<reference evidence="2 3" key="1">
    <citation type="submission" date="2016-10" db="EMBL/GenBank/DDBJ databases">
        <authorList>
            <person name="Varghese N."/>
            <person name="Submissions S."/>
        </authorList>
    </citation>
    <scope>NUCLEOTIDE SEQUENCE [LARGE SCALE GENOMIC DNA]</scope>
    <source>
        <strain evidence="2 3">DSM 16525</strain>
    </source>
</reference>
<protein>
    <submittedName>
        <fullName evidence="1">Uncharacterized protein</fullName>
    </submittedName>
</protein>
<gene>
    <name evidence="1" type="ORF">MFU01_62040</name>
    <name evidence="2" type="ORF">SAMN05443572_11417</name>
</gene>
<dbReference type="Proteomes" id="UP000183760">
    <property type="component" value="Unassembled WGS sequence"/>
</dbReference>
<reference evidence="1 4" key="2">
    <citation type="submission" date="2019-07" db="EMBL/GenBank/DDBJ databases">
        <title>Whole genome shotgun sequence of Myxococcus fulvus NBRC 100333.</title>
        <authorList>
            <person name="Hosoyama A."/>
            <person name="Uohara A."/>
            <person name="Ohji S."/>
            <person name="Ichikawa N."/>
        </authorList>
    </citation>
    <scope>NUCLEOTIDE SEQUENCE [LARGE SCALE GENOMIC DNA]</scope>
    <source>
        <strain evidence="1 4">NBRC 100333</strain>
    </source>
</reference>
<dbReference type="AlphaFoldDB" id="A0A511TAP1"/>
<dbReference type="OrthoDB" id="5525519at2"/>
<accession>A0A511TAP1</accession>
<evidence type="ECO:0000313" key="1">
    <source>
        <dbReference type="EMBL" id="GEN11167.1"/>
    </source>
</evidence>
<sequence>MGECDLEYRESVLAIPTDLRSLAAELPFHLGLTPRSDGGWEDYAALRPFQSLPDFASEDTTCPNNPSVSEAQRRLYLRAHRRGGFFGLFMDRLADGQVAERPEWPRLGECLFDQWRESLTEATGSTTLADHMTRAVLGAWETGLDLERACLERRTLSIAQYVDLVSSKVAWLGTASFCLILAHGRPERLPTFRRAFDLLLLSSQCLDDAVDHEEDARLHGVSFPTALGVPPGGLLRAAPRVARLGAEVAGAGGFSHLGTWLAERAQHLDDVRPASHSFQNELAALVLGESVAALYGLAKDTRAEATG</sequence>
<dbReference type="Proteomes" id="UP000321514">
    <property type="component" value="Unassembled WGS sequence"/>
</dbReference>
<comment type="caution">
    <text evidence="1">The sequence shown here is derived from an EMBL/GenBank/DDBJ whole genome shotgun (WGS) entry which is preliminary data.</text>
</comment>
<dbReference type="EMBL" id="BJXR01000044">
    <property type="protein sequence ID" value="GEN11167.1"/>
    <property type="molecule type" value="Genomic_DNA"/>
</dbReference>
<evidence type="ECO:0000313" key="4">
    <source>
        <dbReference type="Proteomes" id="UP000321514"/>
    </source>
</evidence>
<dbReference type="RefSeq" id="WP_074958622.1">
    <property type="nucleotide sequence ID" value="NZ_BJXR01000044.1"/>
</dbReference>
<evidence type="ECO:0000313" key="3">
    <source>
        <dbReference type="Proteomes" id="UP000183760"/>
    </source>
</evidence>
<name>A0A511TAP1_MYXFU</name>
<proteinExistence type="predicted"/>
<dbReference type="EMBL" id="FOIB01000014">
    <property type="protein sequence ID" value="SEU39388.1"/>
    <property type="molecule type" value="Genomic_DNA"/>
</dbReference>
<keyword evidence="3" id="KW-1185">Reference proteome</keyword>
<organism evidence="1 4">
    <name type="scientific">Myxococcus fulvus</name>
    <dbReference type="NCBI Taxonomy" id="33"/>
    <lineage>
        <taxon>Bacteria</taxon>
        <taxon>Pseudomonadati</taxon>
        <taxon>Myxococcota</taxon>
        <taxon>Myxococcia</taxon>
        <taxon>Myxococcales</taxon>
        <taxon>Cystobacterineae</taxon>
        <taxon>Myxococcaceae</taxon>
        <taxon>Myxococcus</taxon>
    </lineage>
</organism>
<evidence type="ECO:0000313" key="2">
    <source>
        <dbReference type="EMBL" id="SEU39388.1"/>
    </source>
</evidence>